<dbReference type="OrthoDB" id="5281164at2759"/>
<evidence type="ECO:0000256" key="1">
    <source>
        <dbReference type="SAM" id="MobiDB-lite"/>
    </source>
</evidence>
<keyword evidence="2" id="KW-1133">Transmembrane helix</keyword>
<proteinExistence type="predicted"/>
<reference evidence="3" key="1">
    <citation type="submission" date="2021-03" db="EMBL/GenBank/DDBJ databases">
        <authorList>
            <person name="Tagirdzhanova G."/>
        </authorList>
    </citation>
    <scope>NUCLEOTIDE SEQUENCE</scope>
</reference>
<comment type="caution">
    <text evidence="3">The sequence shown here is derived from an EMBL/GenBank/DDBJ whole genome shotgun (WGS) entry which is preliminary data.</text>
</comment>
<keyword evidence="2" id="KW-0812">Transmembrane</keyword>
<gene>
    <name evidence="3" type="ORF">ALECFALPRED_008314</name>
</gene>
<sequence length="176" mass="19538">MQLPRDTLPKTTATHCPKHASPSTRPPPLLALPPELHLLITPHLPYPDALALKHTHPRFYALTDTTVRLKVAWLLERKRRNLEWPQKNKCIMRTDAAFCNTGGGQVRRIMAKRRAHGECGMGEGGCEVVVGASCGGARGQGKGRGVGRLWRKRSVGRMEVSLVMWVIGLLVMSFFV</sequence>
<feature type="region of interest" description="Disordered" evidence="1">
    <location>
        <begin position="1"/>
        <end position="28"/>
    </location>
</feature>
<accession>A0A8H3I9U7</accession>
<evidence type="ECO:0008006" key="5">
    <source>
        <dbReference type="Google" id="ProtNLM"/>
    </source>
</evidence>
<organism evidence="3 4">
    <name type="scientific">Alectoria fallacina</name>
    <dbReference type="NCBI Taxonomy" id="1903189"/>
    <lineage>
        <taxon>Eukaryota</taxon>
        <taxon>Fungi</taxon>
        <taxon>Dikarya</taxon>
        <taxon>Ascomycota</taxon>
        <taxon>Pezizomycotina</taxon>
        <taxon>Lecanoromycetes</taxon>
        <taxon>OSLEUM clade</taxon>
        <taxon>Lecanoromycetidae</taxon>
        <taxon>Lecanorales</taxon>
        <taxon>Lecanorineae</taxon>
        <taxon>Parmeliaceae</taxon>
        <taxon>Alectoria</taxon>
    </lineage>
</organism>
<name>A0A8H3I9U7_9LECA</name>
<dbReference type="AlphaFoldDB" id="A0A8H3I9U7"/>
<protein>
    <recommendedName>
        <fullName evidence="5">F-box domain-containing protein</fullName>
    </recommendedName>
</protein>
<dbReference type="EMBL" id="CAJPDR010000057">
    <property type="protein sequence ID" value="CAF9912820.1"/>
    <property type="molecule type" value="Genomic_DNA"/>
</dbReference>
<evidence type="ECO:0000313" key="3">
    <source>
        <dbReference type="EMBL" id="CAF9912820.1"/>
    </source>
</evidence>
<dbReference type="Proteomes" id="UP000664203">
    <property type="component" value="Unassembled WGS sequence"/>
</dbReference>
<keyword evidence="2" id="KW-0472">Membrane</keyword>
<dbReference type="SUPFAM" id="SSF81383">
    <property type="entry name" value="F-box domain"/>
    <property type="match status" value="1"/>
</dbReference>
<feature type="transmembrane region" description="Helical" evidence="2">
    <location>
        <begin position="158"/>
        <end position="175"/>
    </location>
</feature>
<evidence type="ECO:0000256" key="2">
    <source>
        <dbReference type="SAM" id="Phobius"/>
    </source>
</evidence>
<dbReference type="InterPro" id="IPR036047">
    <property type="entry name" value="F-box-like_dom_sf"/>
</dbReference>
<keyword evidence="4" id="KW-1185">Reference proteome</keyword>
<evidence type="ECO:0000313" key="4">
    <source>
        <dbReference type="Proteomes" id="UP000664203"/>
    </source>
</evidence>